<dbReference type="InterPro" id="IPR030832">
    <property type="entry name" value="Acidic_LPXTA"/>
</dbReference>
<name>A0A498DD16_9BACI</name>
<protein>
    <submittedName>
        <fullName evidence="1">Processed acidic surface protein</fullName>
    </submittedName>
</protein>
<organism evidence="1 2">
    <name type="scientific">Oceanobacillus piezotolerans</name>
    <dbReference type="NCBI Taxonomy" id="2448030"/>
    <lineage>
        <taxon>Bacteria</taxon>
        <taxon>Bacillati</taxon>
        <taxon>Bacillota</taxon>
        <taxon>Bacilli</taxon>
        <taxon>Bacillales</taxon>
        <taxon>Bacillaceae</taxon>
        <taxon>Oceanobacillus</taxon>
    </lineage>
</organism>
<keyword evidence="2" id="KW-1185">Reference proteome</keyword>
<dbReference type="AlphaFoldDB" id="A0A498DD16"/>
<comment type="caution">
    <text evidence="1">The sequence shown here is derived from an EMBL/GenBank/DDBJ whole genome shotgun (WGS) entry which is preliminary data.</text>
</comment>
<dbReference type="Proteomes" id="UP000270219">
    <property type="component" value="Unassembled WGS sequence"/>
</dbReference>
<dbReference type="NCBIfam" id="TIGR04383">
    <property type="entry name" value="acidic_w_LPXTA"/>
    <property type="match status" value="1"/>
</dbReference>
<evidence type="ECO:0000313" key="2">
    <source>
        <dbReference type="Proteomes" id="UP000270219"/>
    </source>
</evidence>
<sequence length="336" mass="38994">MLLGGDTLKHKVVGLLFAIIISFSVLPNTALAVELDDPEFEAYLDEIGWEKEAYTEHLESKDWSLEEHFWSVDELGIPLTEESIQPVLDEFSLTREELNALLIEFGDIMEGQDVLDSEYLVFEEDLVYSIDYYINGMVEIDEENLKELLETYQFESEEELESFLKENEDTIDNYDYIGDLDLAIDMYLNPWEGTVIDDTSLQGILESYEFGSKEELDAFLEEHDDSIENYEYIEDLDVMIDMYLNPWEGTAIDDANLQETLDSYGFASKDDLETFLTEYDDSVENYEYIEDLDVAVDMYQNNDILLSEDLSVVGMNDYNIVYILLLLEVVYSLWVN</sequence>
<accession>A0A498DD16</accession>
<reference evidence="1 2" key="1">
    <citation type="submission" date="2018-10" db="EMBL/GenBank/DDBJ databases">
        <title>Oceanobacillus sp. YLB-02 draft genome.</title>
        <authorList>
            <person name="Yu L."/>
        </authorList>
    </citation>
    <scope>NUCLEOTIDE SEQUENCE [LARGE SCALE GENOMIC DNA]</scope>
    <source>
        <strain evidence="1 2">YLB-02</strain>
    </source>
</reference>
<proteinExistence type="predicted"/>
<dbReference type="EMBL" id="RCHR01000003">
    <property type="protein sequence ID" value="RLL44864.1"/>
    <property type="molecule type" value="Genomic_DNA"/>
</dbReference>
<evidence type="ECO:0000313" key="1">
    <source>
        <dbReference type="EMBL" id="RLL44864.1"/>
    </source>
</evidence>
<gene>
    <name evidence="1" type="ORF">D8M04_08250</name>
</gene>